<protein>
    <submittedName>
        <fullName evidence="1">Uncharacterized protein</fullName>
    </submittedName>
</protein>
<evidence type="ECO:0000313" key="1">
    <source>
        <dbReference type="EMBL" id="KIC08514.1"/>
    </source>
</evidence>
<dbReference type="AlphaFoldDB" id="A0A0C1E8P9"/>
<dbReference type="EMBL" id="JUFZ01000044">
    <property type="protein sequence ID" value="KIC08514.1"/>
    <property type="molecule type" value="Genomic_DNA"/>
</dbReference>
<accession>A0A0C1E8P9</accession>
<dbReference type="Proteomes" id="UP000031390">
    <property type="component" value="Unassembled WGS sequence"/>
</dbReference>
<reference evidence="1 2" key="1">
    <citation type="submission" date="2014-12" db="EMBL/GenBank/DDBJ databases">
        <title>Genome sequence of Morococcus cerebrosus.</title>
        <authorList>
            <person name="Shin S.-K."/>
            <person name="Yi H."/>
        </authorList>
    </citation>
    <scope>NUCLEOTIDE SEQUENCE [LARGE SCALE GENOMIC DNA]</scope>
    <source>
        <strain evidence="1 2">CIP 81.93</strain>
    </source>
</reference>
<name>A0A0C1E8P9_9NEIS</name>
<proteinExistence type="predicted"/>
<sequence>MEMPIVGSASIKPIKSAIHGKPEQKGSAVIPIYAGMKVPMF</sequence>
<evidence type="ECO:0000313" key="2">
    <source>
        <dbReference type="Proteomes" id="UP000031390"/>
    </source>
</evidence>
<organism evidence="1 2">
    <name type="scientific">Morococcus cerebrosus</name>
    <dbReference type="NCBI Taxonomy" id="1056807"/>
    <lineage>
        <taxon>Bacteria</taxon>
        <taxon>Pseudomonadati</taxon>
        <taxon>Pseudomonadota</taxon>
        <taxon>Betaproteobacteria</taxon>
        <taxon>Neisseriales</taxon>
        <taxon>Neisseriaceae</taxon>
        <taxon>Morococcus</taxon>
    </lineage>
</organism>
<gene>
    <name evidence="1" type="ORF">MCC93_11840</name>
</gene>
<comment type="caution">
    <text evidence="1">The sequence shown here is derived from an EMBL/GenBank/DDBJ whole genome shotgun (WGS) entry which is preliminary data.</text>
</comment>